<dbReference type="GeneID" id="54471658"/>
<feature type="compositionally biased region" description="Polar residues" evidence="3">
    <location>
        <begin position="1"/>
        <end position="12"/>
    </location>
</feature>
<reference evidence="4" key="1">
    <citation type="journal article" date="2020" name="Stud. Mycol.">
        <title>101 Dothideomycetes genomes: a test case for predicting lifestyles and emergence of pathogens.</title>
        <authorList>
            <person name="Haridas S."/>
            <person name="Albert R."/>
            <person name="Binder M."/>
            <person name="Bloem J."/>
            <person name="Labutti K."/>
            <person name="Salamov A."/>
            <person name="Andreopoulos B."/>
            <person name="Baker S."/>
            <person name="Barry K."/>
            <person name="Bills G."/>
            <person name="Bluhm B."/>
            <person name="Cannon C."/>
            <person name="Castanera R."/>
            <person name="Culley D."/>
            <person name="Daum C."/>
            <person name="Ezra D."/>
            <person name="Gonzalez J."/>
            <person name="Henrissat B."/>
            <person name="Kuo A."/>
            <person name="Liang C."/>
            <person name="Lipzen A."/>
            <person name="Lutzoni F."/>
            <person name="Magnuson J."/>
            <person name="Mondo S."/>
            <person name="Nolan M."/>
            <person name="Ohm R."/>
            <person name="Pangilinan J."/>
            <person name="Park H.-J."/>
            <person name="Ramirez L."/>
            <person name="Alfaro M."/>
            <person name="Sun H."/>
            <person name="Tritt A."/>
            <person name="Yoshinaga Y."/>
            <person name="Zwiers L.-H."/>
            <person name="Turgeon B."/>
            <person name="Goodwin S."/>
            <person name="Spatafora J."/>
            <person name="Crous P."/>
            <person name="Grigoriev I."/>
        </authorList>
    </citation>
    <scope>NUCLEOTIDE SEQUENCE</scope>
    <source>
        <strain evidence="4">CBS 113389</strain>
    </source>
</reference>
<dbReference type="OrthoDB" id="5213892at2759"/>
<dbReference type="InterPro" id="IPR021858">
    <property type="entry name" value="Fun_TF"/>
</dbReference>
<evidence type="ECO:0000256" key="3">
    <source>
        <dbReference type="SAM" id="MobiDB-lite"/>
    </source>
</evidence>
<keyword evidence="5" id="KW-1185">Reference proteome</keyword>
<dbReference type="RefSeq" id="XP_033593444.1">
    <property type="nucleotide sequence ID" value="XM_033730656.1"/>
</dbReference>
<dbReference type="PANTHER" id="PTHR37534">
    <property type="entry name" value="TRANSCRIPTIONAL ACTIVATOR PROTEIN UGA3"/>
    <property type="match status" value="1"/>
</dbReference>
<dbReference type="PANTHER" id="PTHR37534:SF20">
    <property type="entry name" value="PRO1A C6 ZINK-FINGER PROTEIN"/>
    <property type="match status" value="1"/>
</dbReference>
<keyword evidence="2" id="KW-0539">Nucleus</keyword>
<evidence type="ECO:0000256" key="2">
    <source>
        <dbReference type="ARBA" id="ARBA00023242"/>
    </source>
</evidence>
<evidence type="ECO:0000313" key="5">
    <source>
        <dbReference type="Proteomes" id="UP000799767"/>
    </source>
</evidence>
<accession>A0A6A6Q3K9</accession>
<dbReference type="GO" id="GO:0005634">
    <property type="term" value="C:nucleus"/>
    <property type="evidence" value="ECO:0007669"/>
    <property type="project" value="UniProtKB-SubCell"/>
</dbReference>
<dbReference type="AlphaFoldDB" id="A0A6A6Q3K9"/>
<organism evidence="4 5">
    <name type="scientific">Neohortaea acidophila</name>
    <dbReference type="NCBI Taxonomy" id="245834"/>
    <lineage>
        <taxon>Eukaryota</taxon>
        <taxon>Fungi</taxon>
        <taxon>Dikarya</taxon>
        <taxon>Ascomycota</taxon>
        <taxon>Pezizomycotina</taxon>
        <taxon>Dothideomycetes</taxon>
        <taxon>Dothideomycetidae</taxon>
        <taxon>Mycosphaerellales</taxon>
        <taxon>Teratosphaeriaceae</taxon>
        <taxon>Neohortaea</taxon>
    </lineage>
</organism>
<sequence length="525" mass="57458">MLEPHSGQNGWRSITEGGTLPRPLQSTAFIDDEGPVSTKPSHSPIGLVSSTQSPSSTEDRPTSSCTTRCSLAPAWSLSLTRSDNVLLSFYLEHLLPFMFPFFRPSLHEGGRAWLLELMINSPVMRRATLCQSAYFFPLLVMGREPEVESVLGQTNGAFEILRAALELIGGSSVVEHLHGTVRILASIMQVQRFFIALSSFEHCQAHLHAALALFVQILDSVDADDQPAEQGTSFDIVMSRLGPPTEVVQVSGFRVPSAEQTAFRFASSLLILDDIVASTERQEEPKLYRHHRELLDPTTAAGSAIKVEHVVGCQNWVLLQVGETAALVAWKKRCREDGDLDVMELVRRAADIKHALESGLASLELAPVDRGHERNSSLADMFAADCSLDPSATAASDSVLATRIWAHAALIYLSIMVSGWQPSNATIRCHIASIMQLTSDQKISTSLLRTMGWPLCVAGCLATCEQEAFWRYLLGNLQPAGAFAPLKKALQLMEEAWASRDLPGSPTDRDLATIFACREELVLLV</sequence>
<dbReference type="Pfam" id="PF11951">
    <property type="entry name" value="Fungal_trans_2"/>
    <property type="match status" value="1"/>
</dbReference>
<proteinExistence type="predicted"/>
<dbReference type="Proteomes" id="UP000799767">
    <property type="component" value="Unassembled WGS sequence"/>
</dbReference>
<evidence type="ECO:0000256" key="1">
    <source>
        <dbReference type="ARBA" id="ARBA00004123"/>
    </source>
</evidence>
<name>A0A6A6Q3K9_9PEZI</name>
<dbReference type="EMBL" id="MU001632">
    <property type="protein sequence ID" value="KAF2486875.1"/>
    <property type="molecule type" value="Genomic_DNA"/>
</dbReference>
<protein>
    <submittedName>
        <fullName evidence="4">Fungal-specific transcription factor domain-containing protein</fullName>
    </submittedName>
</protein>
<feature type="compositionally biased region" description="Polar residues" evidence="3">
    <location>
        <begin position="48"/>
        <end position="66"/>
    </location>
</feature>
<gene>
    <name evidence="4" type="ORF">BDY17DRAFT_245724</name>
</gene>
<comment type="subcellular location">
    <subcellularLocation>
        <location evidence="1">Nucleus</location>
    </subcellularLocation>
</comment>
<feature type="region of interest" description="Disordered" evidence="3">
    <location>
        <begin position="1"/>
        <end position="66"/>
    </location>
</feature>
<evidence type="ECO:0000313" key="4">
    <source>
        <dbReference type="EMBL" id="KAF2486875.1"/>
    </source>
</evidence>